<dbReference type="InterPro" id="IPR039420">
    <property type="entry name" value="WalR-like"/>
</dbReference>
<feature type="domain" description="Response regulatory" evidence="8">
    <location>
        <begin position="374"/>
        <end position="491"/>
    </location>
</feature>
<evidence type="ECO:0000313" key="11">
    <source>
        <dbReference type="Proteomes" id="UP000010474"/>
    </source>
</evidence>
<dbReference type="HOGENOM" id="CLU_000445_11_38_3"/>
<dbReference type="OrthoDB" id="442759at2"/>
<dbReference type="InterPro" id="IPR001789">
    <property type="entry name" value="Sig_transdc_resp-reg_receiver"/>
</dbReference>
<feature type="DNA-binding region" description="OmpR/PhoB-type" evidence="7">
    <location>
        <begin position="124"/>
        <end position="223"/>
    </location>
</feature>
<evidence type="ECO:0000259" key="8">
    <source>
        <dbReference type="PROSITE" id="PS50110"/>
    </source>
</evidence>
<dbReference type="PATRIC" id="fig|272123.3.peg.5572"/>
<evidence type="ECO:0000256" key="7">
    <source>
        <dbReference type="PROSITE-ProRule" id="PRU01091"/>
    </source>
</evidence>
<feature type="modified residue" description="4-aspartylphosphate" evidence="6">
    <location>
        <position position="51"/>
    </location>
</feature>
<feature type="domain" description="OmpR/PhoB-type" evidence="9">
    <location>
        <begin position="124"/>
        <end position="223"/>
    </location>
</feature>
<dbReference type="PANTHER" id="PTHR48111">
    <property type="entry name" value="REGULATOR OF RPOS"/>
    <property type="match status" value="1"/>
</dbReference>
<dbReference type="AlphaFoldDB" id="K9ZMK2"/>
<dbReference type="Pfam" id="PF00072">
    <property type="entry name" value="Response_reg"/>
    <property type="match status" value="2"/>
</dbReference>
<sequence length="501" mass="57295">MRILLVDDDETIVKVLTNVLQKQNYVVDVASDGETGWEYIESFQYDLVLLDVMLPKLDGISFCRRLREIKNPVLVMLLTACDTTNDKLMGLDSGADDYVVKPFNVEELAARIRALIRRGSTSSSVVLMCGELRLDPNLHEVTYGSQLLKFSRKEYLLVELFFRNQKRIYSCGDIVNHLWAFDDELPNESTVRSHIKNIRRELKAVGAGDFLETVYGQGYRINSAFLSTKNDQLVVNSAKQETLDNSIVQIWQQTKNLTFERLTALEQFISTLVVGLFDEISHQKAIQNAHKLVGSLGMFGFEQGSNLARQIEIFLESDFKSPSHFTVVYQQKIAQKLEPLVIALRQEIEGSAKEIINLSNIDEEFKLFNPINATILAVDDDPQILMTLRILLEPLGVQLTCLENPENFWETLRLTYPDFLILDINMPSGTEGLDLCWDIRQNRDWNWLPILFLTSCADAETLQKAFTNGADDYLTKPIVPKELFTRIVNRLQRIQTLRNKT</sequence>
<feature type="modified residue" description="4-aspartylphosphate" evidence="6">
    <location>
        <position position="423"/>
    </location>
</feature>
<dbReference type="RefSeq" id="WP_015217084.1">
    <property type="nucleotide sequence ID" value="NC_019771.1"/>
</dbReference>
<evidence type="ECO:0000256" key="3">
    <source>
        <dbReference type="ARBA" id="ARBA00023015"/>
    </source>
</evidence>
<dbReference type="GO" id="GO:0000156">
    <property type="term" value="F:phosphorelay response regulator activity"/>
    <property type="evidence" value="ECO:0007669"/>
    <property type="project" value="TreeGrafter"/>
</dbReference>
<dbReference type="Pfam" id="PF00486">
    <property type="entry name" value="Trans_reg_C"/>
    <property type="match status" value="1"/>
</dbReference>
<dbReference type="CDD" id="cd00383">
    <property type="entry name" value="trans_reg_C"/>
    <property type="match status" value="1"/>
</dbReference>
<dbReference type="SUPFAM" id="SSF46894">
    <property type="entry name" value="C-terminal effector domain of the bipartite response regulators"/>
    <property type="match status" value="1"/>
</dbReference>
<dbReference type="InterPro" id="IPR036388">
    <property type="entry name" value="WH-like_DNA-bd_sf"/>
</dbReference>
<keyword evidence="5" id="KW-0804">Transcription</keyword>
<gene>
    <name evidence="10" type="ordered locus">Anacy_5134</name>
</gene>
<dbReference type="InterPro" id="IPR008207">
    <property type="entry name" value="Sig_transdc_His_kin_Hpt_dom"/>
</dbReference>
<name>K9ZMK2_ANACC</name>
<protein>
    <submittedName>
        <fullName evidence="10">Multi-component transcriptional regulator, winged helix family</fullName>
    </submittedName>
</protein>
<dbReference type="GO" id="GO:0000976">
    <property type="term" value="F:transcription cis-regulatory region binding"/>
    <property type="evidence" value="ECO:0007669"/>
    <property type="project" value="TreeGrafter"/>
</dbReference>
<dbReference type="GO" id="GO:0005829">
    <property type="term" value="C:cytosol"/>
    <property type="evidence" value="ECO:0007669"/>
    <property type="project" value="TreeGrafter"/>
</dbReference>
<dbReference type="SUPFAM" id="SSF47226">
    <property type="entry name" value="Histidine-containing phosphotransfer domain, HPT domain"/>
    <property type="match status" value="1"/>
</dbReference>
<dbReference type="InterPro" id="IPR016032">
    <property type="entry name" value="Sig_transdc_resp-reg_C-effctor"/>
</dbReference>
<keyword evidence="3" id="KW-0805">Transcription regulation</keyword>
<dbReference type="KEGG" id="acy:Anacy_5134"/>
<accession>K9ZMK2</accession>
<dbReference type="SMART" id="SM00862">
    <property type="entry name" value="Trans_reg_C"/>
    <property type="match status" value="1"/>
</dbReference>
<evidence type="ECO:0000256" key="6">
    <source>
        <dbReference type="PROSITE-ProRule" id="PRU00169"/>
    </source>
</evidence>
<evidence type="ECO:0000256" key="4">
    <source>
        <dbReference type="ARBA" id="ARBA00023125"/>
    </source>
</evidence>
<dbReference type="Pfam" id="PF01627">
    <property type="entry name" value="Hpt"/>
    <property type="match status" value="1"/>
</dbReference>
<keyword evidence="2" id="KW-0902">Two-component regulatory system</keyword>
<dbReference type="Gene3D" id="1.10.10.10">
    <property type="entry name" value="Winged helix-like DNA-binding domain superfamily/Winged helix DNA-binding domain"/>
    <property type="match status" value="1"/>
</dbReference>
<reference evidence="11" key="1">
    <citation type="journal article" date="2013" name="Proc. Natl. Acad. Sci. U.S.A.">
        <title>Improving the coverage of the cyanobacterial phylum using diversity-driven genome sequencing.</title>
        <authorList>
            <person name="Shih P.M."/>
            <person name="Wu D."/>
            <person name="Latifi A."/>
            <person name="Axen S.D."/>
            <person name="Fewer D.P."/>
            <person name="Talla E."/>
            <person name="Calteau A."/>
            <person name="Cai F."/>
            <person name="Tandeau de Marsac N."/>
            <person name="Rippka R."/>
            <person name="Herdman M."/>
            <person name="Sivonen K."/>
            <person name="Coursin T."/>
            <person name="Laurent T."/>
            <person name="Goodwin L."/>
            <person name="Nolan M."/>
            <person name="Davenport K.W."/>
            <person name="Han C.S."/>
            <person name="Rubin E.M."/>
            <person name="Eisen J.A."/>
            <person name="Woyke T."/>
            <person name="Gugger M."/>
            <person name="Kerfeld C.A."/>
        </authorList>
    </citation>
    <scope>NUCLEOTIDE SEQUENCE [LARGE SCALE GENOMIC DNA]</scope>
    <source>
        <strain evidence="11">ATCC 27899 / PCC 7122</strain>
    </source>
</reference>
<dbReference type="PROSITE" id="PS51755">
    <property type="entry name" value="OMPR_PHOB"/>
    <property type="match status" value="1"/>
</dbReference>
<dbReference type="InterPro" id="IPR011006">
    <property type="entry name" value="CheY-like_superfamily"/>
</dbReference>
<dbReference type="PROSITE" id="PS50110">
    <property type="entry name" value="RESPONSE_REGULATORY"/>
    <property type="match status" value="2"/>
</dbReference>
<evidence type="ECO:0000313" key="10">
    <source>
        <dbReference type="EMBL" id="AFZ60468.1"/>
    </source>
</evidence>
<dbReference type="GO" id="GO:0006355">
    <property type="term" value="P:regulation of DNA-templated transcription"/>
    <property type="evidence" value="ECO:0007669"/>
    <property type="project" value="InterPro"/>
</dbReference>
<evidence type="ECO:0000256" key="1">
    <source>
        <dbReference type="ARBA" id="ARBA00022553"/>
    </source>
</evidence>
<dbReference type="Proteomes" id="UP000010474">
    <property type="component" value="Chromosome"/>
</dbReference>
<keyword evidence="11" id="KW-1185">Reference proteome</keyword>
<dbReference type="eggNOG" id="COG0745">
    <property type="taxonomic scope" value="Bacteria"/>
</dbReference>
<dbReference type="EMBL" id="CP003659">
    <property type="protein sequence ID" value="AFZ60468.1"/>
    <property type="molecule type" value="Genomic_DNA"/>
</dbReference>
<dbReference type="InterPro" id="IPR036641">
    <property type="entry name" value="HPT_dom_sf"/>
</dbReference>
<dbReference type="SUPFAM" id="SSF52172">
    <property type="entry name" value="CheY-like"/>
    <property type="match status" value="2"/>
</dbReference>
<dbReference type="CDD" id="cd00156">
    <property type="entry name" value="REC"/>
    <property type="match status" value="1"/>
</dbReference>
<evidence type="ECO:0000259" key="9">
    <source>
        <dbReference type="PROSITE" id="PS51755"/>
    </source>
</evidence>
<dbReference type="InterPro" id="IPR001867">
    <property type="entry name" value="OmpR/PhoB-type_DNA-bd"/>
</dbReference>
<dbReference type="Gene3D" id="6.10.250.690">
    <property type="match status" value="1"/>
</dbReference>
<dbReference type="eggNOG" id="COG2198">
    <property type="taxonomic scope" value="Bacteria"/>
</dbReference>
<dbReference type="STRING" id="272123.Anacy_5134"/>
<feature type="domain" description="Response regulatory" evidence="8">
    <location>
        <begin position="2"/>
        <end position="116"/>
    </location>
</feature>
<dbReference type="SMART" id="SM00448">
    <property type="entry name" value="REC"/>
    <property type="match status" value="2"/>
</dbReference>
<evidence type="ECO:0000256" key="5">
    <source>
        <dbReference type="ARBA" id="ARBA00023163"/>
    </source>
</evidence>
<dbReference type="Gene3D" id="3.40.50.2300">
    <property type="match status" value="2"/>
</dbReference>
<dbReference type="PANTHER" id="PTHR48111:SF15">
    <property type="entry name" value="OMPR SUBFAMILY"/>
    <property type="match status" value="1"/>
</dbReference>
<organism evidence="10 11">
    <name type="scientific">Anabaena cylindrica (strain ATCC 27899 / PCC 7122)</name>
    <dbReference type="NCBI Taxonomy" id="272123"/>
    <lineage>
        <taxon>Bacteria</taxon>
        <taxon>Bacillati</taxon>
        <taxon>Cyanobacteriota</taxon>
        <taxon>Cyanophyceae</taxon>
        <taxon>Nostocales</taxon>
        <taxon>Nostocaceae</taxon>
        <taxon>Anabaena</taxon>
    </lineage>
</organism>
<keyword evidence="4 7" id="KW-0238">DNA-binding</keyword>
<keyword evidence="1 6" id="KW-0597">Phosphoprotein</keyword>
<dbReference type="FunFam" id="3.40.50.2300:FF:000001">
    <property type="entry name" value="DNA-binding response regulator PhoB"/>
    <property type="match status" value="1"/>
</dbReference>
<evidence type="ECO:0000256" key="2">
    <source>
        <dbReference type="ARBA" id="ARBA00023012"/>
    </source>
</evidence>
<dbReference type="GO" id="GO:0032993">
    <property type="term" value="C:protein-DNA complex"/>
    <property type="evidence" value="ECO:0007669"/>
    <property type="project" value="TreeGrafter"/>
</dbReference>
<proteinExistence type="predicted"/>